<name>A0A1I7Z7M3_9BILA</name>
<proteinExistence type="predicted"/>
<dbReference type="WBParaSite" id="L893_g23732.t1">
    <property type="protein sequence ID" value="L893_g23732.t1"/>
    <property type="gene ID" value="L893_g23732"/>
</dbReference>
<evidence type="ECO:0000256" key="2">
    <source>
        <dbReference type="SAM" id="SignalP"/>
    </source>
</evidence>
<protein>
    <submittedName>
        <fullName evidence="4">Secreted protein</fullName>
    </submittedName>
</protein>
<feature type="compositionally biased region" description="Basic and acidic residues" evidence="1">
    <location>
        <begin position="236"/>
        <end position="247"/>
    </location>
</feature>
<feature type="region of interest" description="Disordered" evidence="1">
    <location>
        <begin position="134"/>
        <end position="156"/>
    </location>
</feature>
<dbReference type="Proteomes" id="UP000095287">
    <property type="component" value="Unplaced"/>
</dbReference>
<dbReference type="AlphaFoldDB" id="A0A1I7Z7M3"/>
<feature type="signal peptide" evidence="2">
    <location>
        <begin position="1"/>
        <end position="19"/>
    </location>
</feature>
<feature type="region of interest" description="Disordered" evidence="1">
    <location>
        <begin position="219"/>
        <end position="261"/>
    </location>
</feature>
<feature type="chain" id="PRO_5009313102" evidence="2">
    <location>
        <begin position="20"/>
        <end position="261"/>
    </location>
</feature>
<keyword evidence="2" id="KW-0732">Signal</keyword>
<sequence>MSVITFISLVASVLLVVSGKPLSSQPDAAVATKGDESLFRKILEGGSDPLVDLKNGSATLTDPKDLEQVEENLRNTRDELLETLAKNADVKLDERTNEPIRLISERVLQQTLEQIFENHQRKAGAENAEKVLTATVEPSTTPGNETDADTSSGSSSNSISSRIICQFFVFGTLFGVPRSATDVNPSNVPAPIDYNKPYQLKCDSKGQCYASPLNDDEIPPLPTYDIALTMPSTPLSEKDKKPSKEALEPTSSPSSPSSQFY</sequence>
<organism evidence="3 4">
    <name type="scientific">Steinernema glaseri</name>
    <dbReference type="NCBI Taxonomy" id="37863"/>
    <lineage>
        <taxon>Eukaryota</taxon>
        <taxon>Metazoa</taxon>
        <taxon>Ecdysozoa</taxon>
        <taxon>Nematoda</taxon>
        <taxon>Chromadorea</taxon>
        <taxon>Rhabditida</taxon>
        <taxon>Tylenchina</taxon>
        <taxon>Panagrolaimomorpha</taxon>
        <taxon>Strongyloidoidea</taxon>
        <taxon>Steinernematidae</taxon>
        <taxon>Steinernema</taxon>
    </lineage>
</organism>
<evidence type="ECO:0000313" key="3">
    <source>
        <dbReference type="Proteomes" id="UP000095287"/>
    </source>
</evidence>
<keyword evidence="3" id="KW-1185">Reference proteome</keyword>
<evidence type="ECO:0000313" key="4">
    <source>
        <dbReference type="WBParaSite" id="L893_g23732.t1"/>
    </source>
</evidence>
<reference evidence="4" key="1">
    <citation type="submission" date="2016-11" db="UniProtKB">
        <authorList>
            <consortium name="WormBaseParasite"/>
        </authorList>
    </citation>
    <scope>IDENTIFICATION</scope>
</reference>
<feature type="compositionally biased region" description="Low complexity" evidence="1">
    <location>
        <begin position="251"/>
        <end position="261"/>
    </location>
</feature>
<evidence type="ECO:0000256" key="1">
    <source>
        <dbReference type="SAM" id="MobiDB-lite"/>
    </source>
</evidence>
<accession>A0A1I7Z7M3</accession>